<keyword evidence="3" id="KW-1185">Reference proteome</keyword>
<gene>
    <name evidence="2" type="primary">cas3</name>
    <name evidence="2" type="ORF">JMN32_12180</name>
</gene>
<dbReference type="GO" id="GO:0005524">
    <property type="term" value="F:ATP binding"/>
    <property type="evidence" value="ECO:0007669"/>
    <property type="project" value="InterPro"/>
</dbReference>
<dbReference type="InterPro" id="IPR011545">
    <property type="entry name" value="DEAD/DEAH_box_helicase_dom"/>
</dbReference>
<dbReference type="GO" id="GO:0003676">
    <property type="term" value="F:nucleic acid binding"/>
    <property type="evidence" value="ECO:0007669"/>
    <property type="project" value="InterPro"/>
</dbReference>
<reference evidence="2" key="1">
    <citation type="submission" date="2021-01" db="EMBL/GenBank/DDBJ databases">
        <title>Fulvivirga kasyanovii gen. nov., sp nov., a novel member of the phylum Bacteroidetes isolated from seawater in a mussel farm.</title>
        <authorList>
            <person name="Zhao L.-H."/>
            <person name="Wang Z.-J."/>
        </authorList>
    </citation>
    <scope>NUCLEOTIDE SEQUENCE</scope>
    <source>
        <strain evidence="2">29W222</strain>
    </source>
</reference>
<dbReference type="InterPro" id="IPR017575">
    <property type="entry name" value="CRISPR-assoc_helicase_Cas3"/>
</dbReference>
<sequence>MDSFKVNILPQYVKQTEEVEQINGNACRLHEVQKRIKLDFDKLPEFTVITAPTGTGKSYAFPFPALNAQKQVRGIGGSAKVRGLIVLPTNALIKELTASFQATYPQLVTCQLTGTELTKAGVKGHDRWKKAIELAEGSDLIITNPDILNFAMHGGYHQLAHHNKTGATRFSRFLGAFSYIIFDEYHLYDEAQIANILTMVKLRHLFLPHHDPAKGMGSSVRFLFVSATPEEGLKTLLEGEGYAYEEIIEEIVDDSKDARPIHGQLEIELIDSNNMPELVMYKLSELREVLKEQRVLLILDQLRDVQELAVTLEAELPECVIYQSTGYAPDDEPERERIKAANLILATNKAEVGVNYDVTYCIMQPGKYYQNFVQRFGRVSRGDMEGKVVICTDRRYHRFRHKLSGKDMWSYYDFLEVVREELQGRKFYTERVPMYLGEYVWCIEDNIRRYQDYDIYRYLKKRLGEINFYSEKAYGRYKLFNEINRAVRALVKQALKLDKLPHNQHTWHKLKIEQRLEKMAPRTSQWLSWWRGFIDTYLTFRDGGLVVKVYDRILTKELDYSLDWILQHKVIEDVEVLQEEPYRVMQYTVGDLKDRDKDLQYEVSTLPNIGLHGNNFLSYKEAHEPGKAFDRAAKGVYDKLRRGGTEEAQIELSKRIMLLGQTFDRKRLTIKNIESDATFL</sequence>
<dbReference type="Proteomes" id="UP000614216">
    <property type="component" value="Unassembled WGS sequence"/>
</dbReference>
<dbReference type="RefSeq" id="WP_202856599.1">
    <property type="nucleotide sequence ID" value="NZ_JAEUGD010000042.1"/>
</dbReference>
<dbReference type="SMART" id="SM00487">
    <property type="entry name" value="DEXDc"/>
    <property type="match status" value="1"/>
</dbReference>
<dbReference type="GO" id="GO:0043138">
    <property type="term" value="F:3'-5' DNA helicase activity"/>
    <property type="evidence" value="ECO:0007669"/>
    <property type="project" value="TreeGrafter"/>
</dbReference>
<dbReference type="PANTHER" id="PTHR47957:SF3">
    <property type="entry name" value="ATP-DEPENDENT HELICASE HRQ1"/>
    <property type="match status" value="1"/>
</dbReference>
<dbReference type="NCBIfam" id="TIGR03158">
    <property type="entry name" value="cas3_cyano"/>
    <property type="match status" value="1"/>
</dbReference>
<dbReference type="Pfam" id="PF00270">
    <property type="entry name" value="DEAD"/>
    <property type="match status" value="1"/>
</dbReference>
<evidence type="ECO:0000313" key="3">
    <source>
        <dbReference type="Proteomes" id="UP000614216"/>
    </source>
</evidence>
<dbReference type="InterPro" id="IPR014001">
    <property type="entry name" value="Helicase_ATP-bd"/>
</dbReference>
<dbReference type="EMBL" id="JAEUGD010000042">
    <property type="protein sequence ID" value="MBL6447071.1"/>
    <property type="molecule type" value="Genomic_DNA"/>
</dbReference>
<proteinExistence type="predicted"/>
<evidence type="ECO:0000313" key="2">
    <source>
        <dbReference type="EMBL" id="MBL6447071.1"/>
    </source>
</evidence>
<dbReference type="GO" id="GO:0036297">
    <property type="term" value="P:interstrand cross-link repair"/>
    <property type="evidence" value="ECO:0007669"/>
    <property type="project" value="TreeGrafter"/>
</dbReference>
<dbReference type="GO" id="GO:0006289">
    <property type="term" value="P:nucleotide-excision repair"/>
    <property type="evidence" value="ECO:0007669"/>
    <property type="project" value="TreeGrafter"/>
</dbReference>
<dbReference type="AlphaFoldDB" id="A0A937G245"/>
<evidence type="ECO:0000259" key="1">
    <source>
        <dbReference type="PROSITE" id="PS51192"/>
    </source>
</evidence>
<accession>A0A937G245</accession>
<dbReference type="SUPFAM" id="SSF52540">
    <property type="entry name" value="P-loop containing nucleoside triphosphate hydrolases"/>
    <property type="match status" value="1"/>
</dbReference>
<protein>
    <submittedName>
        <fullName evidence="2">Type I-D CRISPR-associated helicase Cas3</fullName>
    </submittedName>
</protein>
<dbReference type="InterPro" id="IPR027417">
    <property type="entry name" value="P-loop_NTPase"/>
</dbReference>
<name>A0A937G245_9BACT</name>
<comment type="caution">
    <text evidence="2">The sequence shown here is derived from an EMBL/GenBank/DDBJ whole genome shotgun (WGS) entry which is preliminary data.</text>
</comment>
<dbReference type="Gene3D" id="3.40.50.300">
    <property type="entry name" value="P-loop containing nucleotide triphosphate hydrolases"/>
    <property type="match status" value="2"/>
</dbReference>
<organism evidence="2 3">
    <name type="scientific">Fulvivirga marina</name>
    <dbReference type="NCBI Taxonomy" id="2494733"/>
    <lineage>
        <taxon>Bacteria</taxon>
        <taxon>Pseudomonadati</taxon>
        <taxon>Bacteroidota</taxon>
        <taxon>Cytophagia</taxon>
        <taxon>Cytophagales</taxon>
        <taxon>Fulvivirgaceae</taxon>
        <taxon>Fulvivirga</taxon>
    </lineage>
</organism>
<dbReference type="PANTHER" id="PTHR47957">
    <property type="entry name" value="ATP-DEPENDENT HELICASE HRQ1"/>
    <property type="match status" value="1"/>
</dbReference>
<dbReference type="PROSITE" id="PS51192">
    <property type="entry name" value="HELICASE_ATP_BIND_1"/>
    <property type="match status" value="1"/>
</dbReference>
<feature type="domain" description="Helicase ATP-binding" evidence="1">
    <location>
        <begin position="38"/>
        <end position="247"/>
    </location>
</feature>